<evidence type="ECO:0000313" key="2">
    <source>
        <dbReference type="Proteomes" id="UP000654257"/>
    </source>
</evidence>
<proteinExistence type="predicted"/>
<dbReference type="EMBL" id="BMCU01000003">
    <property type="protein sequence ID" value="GGG15564.1"/>
    <property type="molecule type" value="Genomic_DNA"/>
</dbReference>
<comment type="caution">
    <text evidence="1">The sequence shown here is derived from an EMBL/GenBank/DDBJ whole genome shotgun (WGS) entry which is preliminary data.</text>
</comment>
<dbReference type="Gene3D" id="3.40.630.100">
    <property type="entry name" value="Poly-gamma-glutamate hydrolase, zinc-binding motif"/>
    <property type="match status" value="1"/>
</dbReference>
<sequence>MRASADCPADVVRIGAGRGVTSGRQIRVITRSYGPMLVTVAVDSALTRSDCAVVSPTRFARLDATTALLDSCCTASSLTDDEARAQLEMVERIVDDGHRRSLIAIAPHGGDIEPTTDAQAERLAAVLGNASAWSARAWSPTAAFARWHVPSTRLSPDCFPILKPLMDRGFERTVAFHGCSFDGVVVGGTLPSTVRRAVAQAVTAVVGPFGFPVVLAEPESRYSGRDPRNIVNRLCAGDEGSLQLEQGLRVRARFWREIADAVASTLATFAV</sequence>
<reference evidence="1" key="2">
    <citation type="submission" date="2020-09" db="EMBL/GenBank/DDBJ databases">
        <authorList>
            <person name="Sun Q."/>
            <person name="Sedlacek I."/>
        </authorList>
    </citation>
    <scope>NUCLEOTIDE SEQUENCE</scope>
    <source>
        <strain evidence="1">CCM 7905</strain>
    </source>
</reference>
<dbReference type="Pfam" id="PF05908">
    <property type="entry name" value="Gamma_PGA_hydro"/>
    <property type="match status" value="1"/>
</dbReference>
<dbReference type="InterPro" id="IPR008585">
    <property type="entry name" value="Gamma_PGA_hydro"/>
</dbReference>
<dbReference type="Proteomes" id="UP000654257">
    <property type="component" value="Unassembled WGS sequence"/>
</dbReference>
<organism evidence="1 2">
    <name type="scientific">Rhodococcoides trifolii</name>
    <dbReference type="NCBI Taxonomy" id="908250"/>
    <lineage>
        <taxon>Bacteria</taxon>
        <taxon>Bacillati</taxon>
        <taxon>Actinomycetota</taxon>
        <taxon>Actinomycetes</taxon>
        <taxon>Mycobacteriales</taxon>
        <taxon>Nocardiaceae</taxon>
        <taxon>Rhodococcoides</taxon>
    </lineage>
</organism>
<gene>
    <name evidence="1" type="ORF">GCM10007304_32070</name>
</gene>
<name>A0A917LDS7_9NOCA</name>
<reference evidence="1" key="1">
    <citation type="journal article" date="2014" name="Int. J. Syst. Evol. Microbiol.">
        <title>Complete genome sequence of Corynebacterium casei LMG S-19264T (=DSM 44701T), isolated from a smear-ripened cheese.</title>
        <authorList>
            <consortium name="US DOE Joint Genome Institute (JGI-PGF)"/>
            <person name="Walter F."/>
            <person name="Albersmeier A."/>
            <person name="Kalinowski J."/>
            <person name="Ruckert C."/>
        </authorList>
    </citation>
    <scope>NUCLEOTIDE SEQUENCE</scope>
    <source>
        <strain evidence="1">CCM 7905</strain>
    </source>
</reference>
<dbReference type="AlphaFoldDB" id="A0A917LDS7"/>
<protein>
    <submittedName>
        <fullName evidence="1">Uncharacterized protein</fullName>
    </submittedName>
</protein>
<dbReference type="InterPro" id="IPR038128">
    <property type="entry name" value="Gamma_PGA_hydro_sf"/>
</dbReference>
<evidence type="ECO:0000313" key="1">
    <source>
        <dbReference type="EMBL" id="GGG15564.1"/>
    </source>
</evidence>
<accession>A0A917LDS7</accession>
<keyword evidence="2" id="KW-1185">Reference proteome</keyword>